<dbReference type="Pfam" id="PF00994">
    <property type="entry name" value="MoCF_biosynth"/>
    <property type="match status" value="1"/>
</dbReference>
<dbReference type="GO" id="GO:0006777">
    <property type="term" value="P:Mo-molybdopterin cofactor biosynthetic process"/>
    <property type="evidence" value="ECO:0007669"/>
    <property type="project" value="UniProtKB-KW"/>
</dbReference>
<dbReference type="Proteomes" id="UP000441925">
    <property type="component" value="Unassembled WGS sequence"/>
</dbReference>
<dbReference type="InterPro" id="IPR051920">
    <property type="entry name" value="MPT_Adenylyltrnsfr/MoaC-Rel"/>
</dbReference>
<dbReference type="SUPFAM" id="SSF53218">
    <property type="entry name" value="Molybdenum cofactor biosynthesis proteins"/>
    <property type="match status" value="1"/>
</dbReference>
<dbReference type="SMART" id="SM00852">
    <property type="entry name" value="MoCF_biosynth"/>
    <property type="match status" value="1"/>
</dbReference>
<proteinExistence type="predicted"/>
<dbReference type="CDD" id="cd00886">
    <property type="entry name" value="MogA_MoaB"/>
    <property type="match status" value="1"/>
</dbReference>
<evidence type="ECO:0000259" key="3">
    <source>
        <dbReference type="SMART" id="SM00852"/>
    </source>
</evidence>
<evidence type="ECO:0000256" key="2">
    <source>
        <dbReference type="ARBA" id="ARBA00023150"/>
    </source>
</evidence>
<dbReference type="InterPro" id="IPR001453">
    <property type="entry name" value="MoaB/Mog_dom"/>
</dbReference>
<keyword evidence="2" id="KW-0501">Molybdenum cofactor biosynthesis</keyword>
<evidence type="ECO:0000313" key="5">
    <source>
        <dbReference type="Proteomes" id="UP000441925"/>
    </source>
</evidence>
<dbReference type="Gene3D" id="3.40.980.10">
    <property type="entry name" value="MoaB/Mog-like domain"/>
    <property type="match status" value="1"/>
</dbReference>
<dbReference type="EMBL" id="VULQ01000004">
    <property type="protein sequence ID" value="MSS77765.1"/>
    <property type="molecule type" value="Genomic_DNA"/>
</dbReference>
<dbReference type="RefSeq" id="WP_176269763.1">
    <property type="nucleotide sequence ID" value="NZ_VULQ01000004.1"/>
</dbReference>
<feature type="domain" description="MoaB/Mog" evidence="3">
    <location>
        <begin position="11"/>
        <end position="153"/>
    </location>
</feature>
<evidence type="ECO:0000313" key="4">
    <source>
        <dbReference type="EMBL" id="MSS77765.1"/>
    </source>
</evidence>
<name>A0A6N7VEB9_9FIRM</name>
<evidence type="ECO:0000256" key="1">
    <source>
        <dbReference type="ARBA" id="ARBA00005046"/>
    </source>
</evidence>
<dbReference type="PANTHER" id="PTHR43764:SF1">
    <property type="entry name" value="MOLYBDOPTERIN MOLYBDOTRANSFERASE"/>
    <property type="match status" value="1"/>
</dbReference>
<reference evidence="4 5" key="1">
    <citation type="submission" date="2019-08" db="EMBL/GenBank/DDBJ databases">
        <title>In-depth cultivation of the pig gut microbiome towards novel bacterial diversity and tailored functional studies.</title>
        <authorList>
            <person name="Wylensek D."/>
            <person name="Hitch T.C.A."/>
            <person name="Clavel T."/>
        </authorList>
    </citation>
    <scope>NUCLEOTIDE SEQUENCE [LARGE SCALE GENOMIC DNA]</scope>
    <source>
        <strain evidence="4 5">WCA-380-WT-2B</strain>
    </source>
</reference>
<dbReference type="AlphaFoldDB" id="A0A6N7VEB9"/>
<accession>A0A6N7VEB9</accession>
<dbReference type="InterPro" id="IPR036425">
    <property type="entry name" value="MoaB/Mog-like_dom_sf"/>
</dbReference>
<keyword evidence="5" id="KW-1185">Reference proteome</keyword>
<organism evidence="4 5">
    <name type="scientific">Anaerococcus porci</name>
    <dbReference type="NCBI Taxonomy" id="2652269"/>
    <lineage>
        <taxon>Bacteria</taxon>
        <taxon>Bacillati</taxon>
        <taxon>Bacillota</taxon>
        <taxon>Tissierellia</taxon>
        <taxon>Tissierellales</taxon>
        <taxon>Peptoniphilaceae</taxon>
        <taxon>Anaerococcus</taxon>
    </lineage>
</organism>
<sequence length="165" mass="18385">MTTKEKVYKYAFIVLSDSRSGGEKKDKCKDALLDSMDKDYKMEYFNIIPDDKEKILDELKKLVDKNIPLILTSGGTGFSKRDNTPEATKELIEKNTPGISEAIRFYSKEITPMWALSRAVSGIAKNSLIINLPGSPKAVSEAIDAIRPFLGHGLDILKGDFTDHD</sequence>
<dbReference type="PANTHER" id="PTHR43764">
    <property type="entry name" value="MOLYBDENUM COFACTOR BIOSYNTHESIS"/>
    <property type="match status" value="1"/>
</dbReference>
<dbReference type="NCBIfam" id="TIGR00177">
    <property type="entry name" value="molyb_syn"/>
    <property type="match status" value="1"/>
</dbReference>
<protein>
    <submittedName>
        <fullName evidence="4">MogA/MoaB family molybdenum cofactor biosynthesis protein</fullName>
    </submittedName>
</protein>
<gene>
    <name evidence="4" type="ORF">FYJ26_04955</name>
</gene>
<comment type="pathway">
    <text evidence="1">Cofactor biosynthesis; molybdopterin biosynthesis.</text>
</comment>
<comment type="caution">
    <text evidence="4">The sequence shown here is derived from an EMBL/GenBank/DDBJ whole genome shotgun (WGS) entry which is preliminary data.</text>
</comment>